<comment type="catalytic activity">
    <reaction evidence="8">
        <text>sn-glycerol 3-phosphate + NAD(+) = dihydroxyacetone phosphate + NADH + H(+)</text>
        <dbReference type="Rhea" id="RHEA:11092"/>
        <dbReference type="ChEBI" id="CHEBI:15378"/>
        <dbReference type="ChEBI" id="CHEBI:57540"/>
        <dbReference type="ChEBI" id="CHEBI:57597"/>
        <dbReference type="ChEBI" id="CHEBI:57642"/>
        <dbReference type="ChEBI" id="CHEBI:57945"/>
        <dbReference type="EC" id="1.1.1.94"/>
    </reaction>
</comment>
<feature type="domain" description="Glycerol-3-phosphate dehydrogenase NAD-dependent N-terminal" evidence="12">
    <location>
        <begin position="57"/>
        <end position="232"/>
    </location>
</feature>
<comment type="caution">
    <text evidence="8">Lacks conserved residue(s) required for the propagation of feature annotation.</text>
</comment>
<feature type="binding site" evidence="8">
    <location>
        <position position="265"/>
    </location>
    <ligand>
        <name>sn-glycerol 3-phosphate</name>
        <dbReference type="ChEBI" id="CHEBI:57597"/>
    </ligand>
</feature>
<dbReference type="InterPro" id="IPR013328">
    <property type="entry name" value="6PGD_dom2"/>
</dbReference>
<dbReference type="InterPro" id="IPR011128">
    <property type="entry name" value="G3P_DH_NAD-dep_N"/>
</dbReference>
<organism evidence="14 15">
    <name type="scientific">Kocuria flava</name>
    <dbReference type="NCBI Taxonomy" id="446860"/>
    <lineage>
        <taxon>Bacteria</taxon>
        <taxon>Bacillati</taxon>
        <taxon>Actinomycetota</taxon>
        <taxon>Actinomycetes</taxon>
        <taxon>Micrococcales</taxon>
        <taxon>Micrococcaceae</taxon>
        <taxon>Kocuria</taxon>
    </lineage>
</organism>
<keyword evidence="15" id="KW-1185">Reference proteome</keyword>
<dbReference type="InterPro" id="IPR008927">
    <property type="entry name" value="6-PGluconate_DH-like_C_sf"/>
</dbReference>
<evidence type="ECO:0000259" key="12">
    <source>
        <dbReference type="Pfam" id="PF01210"/>
    </source>
</evidence>
<dbReference type="PIRSF" id="PIRSF000114">
    <property type="entry name" value="Glycerol-3-P_dh"/>
    <property type="match status" value="1"/>
</dbReference>
<dbReference type="EC" id="1.1.1.94" evidence="8"/>
<dbReference type="Pfam" id="PF01210">
    <property type="entry name" value="NAD_Gly3P_dh_N"/>
    <property type="match status" value="1"/>
</dbReference>
<keyword evidence="5 8" id="KW-0443">Lipid metabolism</keyword>
<keyword evidence="3 8" id="KW-0560">Oxidoreductase</keyword>
<dbReference type="EMBL" id="BJZR01000057">
    <property type="protein sequence ID" value="GEO92725.1"/>
    <property type="molecule type" value="Genomic_DNA"/>
</dbReference>
<feature type="binding site" evidence="8">
    <location>
        <position position="328"/>
    </location>
    <ligand>
        <name>sn-glycerol 3-phosphate</name>
        <dbReference type="ChEBI" id="CHEBI:57597"/>
    </ligand>
</feature>
<evidence type="ECO:0000256" key="6">
    <source>
        <dbReference type="ARBA" id="ARBA00023209"/>
    </source>
</evidence>
<keyword evidence="2 8" id="KW-0444">Lipid biosynthesis</keyword>
<feature type="binding site" evidence="8">
    <location>
        <position position="65"/>
    </location>
    <ligand>
        <name>NADPH</name>
        <dbReference type="ChEBI" id="CHEBI:57783"/>
    </ligand>
</feature>
<dbReference type="PANTHER" id="PTHR11728:SF1">
    <property type="entry name" value="GLYCEROL-3-PHOSPHATE DEHYDROGENASE [NAD(+)] 2, CHLOROPLASTIC"/>
    <property type="match status" value="1"/>
</dbReference>
<feature type="binding site" evidence="8">
    <location>
        <position position="210"/>
    </location>
    <ligand>
        <name>sn-glycerol 3-phosphate</name>
        <dbReference type="ChEBI" id="CHEBI:57597"/>
    </ligand>
</feature>
<dbReference type="NCBIfam" id="NF000940">
    <property type="entry name" value="PRK00094.1-2"/>
    <property type="match status" value="1"/>
</dbReference>
<gene>
    <name evidence="8 14" type="primary">gpsA</name>
    <name evidence="14" type="ORF">KFL01_20310</name>
</gene>
<dbReference type="Proteomes" id="UP000321155">
    <property type="component" value="Unassembled WGS sequence"/>
</dbReference>
<comment type="caution">
    <text evidence="14">The sequence shown here is derived from an EMBL/GenBank/DDBJ whole genome shotgun (WGS) entry which is preliminary data.</text>
</comment>
<dbReference type="PANTHER" id="PTHR11728">
    <property type="entry name" value="GLYCEROL-3-PHOSPHATE DEHYDROGENASE"/>
    <property type="match status" value="1"/>
</dbReference>
<dbReference type="Gene3D" id="1.10.1040.10">
    <property type="entry name" value="N-(1-d-carboxylethyl)-l-norvaline Dehydrogenase, domain 2"/>
    <property type="match status" value="1"/>
</dbReference>
<keyword evidence="6 8" id="KW-0594">Phospholipid biosynthesis</keyword>
<feature type="compositionally biased region" description="Low complexity" evidence="11">
    <location>
        <begin position="20"/>
        <end position="48"/>
    </location>
</feature>
<keyword evidence="8" id="KW-0521">NADP</keyword>
<dbReference type="PROSITE" id="PS00957">
    <property type="entry name" value="NAD_G3PDH"/>
    <property type="match status" value="1"/>
</dbReference>
<feature type="binding site" evidence="8">
    <location>
        <position position="172"/>
    </location>
    <ligand>
        <name>NADPH</name>
        <dbReference type="ChEBI" id="CHEBI:57783"/>
    </ligand>
</feature>
<feature type="binding site" evidence="8">
    <location>
        <position position="214"/>
    </location>
    <ligand>
        <name>NADPH</name>
        <dbReference type="ChEBI" id="CHEBI:57783"/>
    </ligand>
</feature>
<keyword evidence="8" id="KW-0963">Cytoplasm</keyword>
<feature type="binding site" evidence="8">
    <location>
        <position position="329"/>
    </location>
    <ligand>
        <name>NADPH</name>
        <dbReference type="ChEBI" id="CHEBI:57783"/>
    </ligand>
</feature>
<feature type="binding site" evidence="8">
    <location>
        <position position="330"/>
    </location>
    <ligand>
        <name>sn-glycerol 3-phosphate</name>
        <dbReference type="ChEBI" id="CHEBI:57597"/>
    </ligand>
</feature>
<evidence type="ECO:0000256" key="2">
    <source>
        <dbReference type="ARBA" id="ARBA00022516"/>
    </source>
</evidence>
<evidence type="ECO:0000256" key="3">
    <source>
        <dbReference type="ARBA" id="ARBA00023002"/>
    </source>
</evidence>
<comment type="similarity">
    <text evidence="1 8 9">Belongs to the NAD-dependent glycerol-3-phosphate dehydrogenase family.</text>
</comment>
<feature type="binding site" evidence="8">
    <location>
        <position position="98"/>
    </location>
    <ligand>
        <name>NADPH</name>
        <dbReference type="ChEBI" id="CHEBI:57783"/>
    </ligand>
</feature>
<dbReference type="Gene3D" id="3.40.50.720">
    <property type="entry name" value="NAD(P)-binding Rossmann-like Domain"/>
    <property type="match status" value="1"/>
</dbReference>
<comment type="catalytic activity">
    <reaction evidence="8 10">
        <text>sn-glycerol 3-phosphate + NADP(+) = dihydroxyacetone phosphate + NADPH + H(+)</text>
        <dbReference type="Rhea" id="RHEA:11096"/>
        <dbReference type="ChEBI" id="CHEBI:15378"/>
        <dbReference type="ChEBI" id="CHEBI:57597"/>
        <dbReference type="ChEBI" id="CHEBI:57642"/>
        <dbReference type="ChEBI" id="CHEBI:57783"/>
        <dbReference type="ChEBI" id="CHEBI:58349"/>
        <dbReference type="EC" id="1.1.1.94"/>
    </reaction>
</comment>
<comment type="subcellular location">
    <subcellularLocation>
        <location evidence="8">Cytoplasm</location>
    </subcellularLocation>
</comment>
<evidence type="ECO:0000313" key="15">
    <source>
        <dbReference type="Proteomes" id="UP000321155"/>
    </source>
</evidence>
<feature type="binding site" evidence="8">
    <location>
        <position position="329"/>
    </location>
    <ligand>
        <name>sn-glycerol 3-phosphate</name>
        <dbReference type="ChEBI" id="CHEBI:57597"/>
    </ligand>
</feature>
<dbReference type="HAMAP" id="MF_00394">
    <property type="entry name" value="NAD_Glyc3P_dehydrog"/>
    <property type="match status" value="1"/>
</dbReference>
<reference evidence="14 15" key="1">
    <citation type="submission" date="2019-07" db="EMBL/GenBank/DDBJ databases">
        <title>Whole genome shotgun sequence of Kocuria flava NBRC 107626.</title>
        <authorList>
            <person name="Hosoyama A."/>
            <person name="Uohara A."/>
            <person name="Ohji S."/>
            <person name="Ichikawa N."/>
        </authorList>
    </citation>
    <scope>NUCLEOTIDE SEQUENCE [LARGE SCALE GENOMIC DNA]</scope>
    <source>
        <strain evidence="14 15">NBRC 107626</strain>
    </source>
</reference>
<feature type="binding site" evidence="8">
    <location>
        <position position="115"/>
    </location>
    <ligand>
        <name>NADPH</name>
        <dbReference type="ChEBI" id="CHEBI:57783"/>
    </ligand>
</feature>
<feature type="domain" description="Glycerol-3-phosphate dehydrogenase NAD-dependent C-terminal" evidence="13">
    <location>
        <begin position="254"/>
        <end position="393"/>
    </location>
</feature>
<evidence type="ECO:0000256" key="10">
    <source>
        <dbReference type="RuleBase" id="RU000439"/>
    </source>
</evidence>
<dbReference type="SUPFAM" id="SSF48179">
    <property type="entry name" value="6-phosphogluconate dehydrogenase C-terminal domain-like"/>
    <property type="match status" value="1"/>
</dbReference>
<evidence type="ECO:0000256" key="11">
    <source>
        <dbReference type="SAM" id="MobiDB-lite"/>
    </source>
</evidence>
<feature type="binding site" evidence="8">
    <location>
        <position position="66"/>
    </location>
    <ligand>
        <name>NADPH</name>
        <dbReference type="ChEBI" id="CHEBI:57783"/>
    </ligand>
</feature>
<feature type="region of interest" description="Disordered" evidence="11">
    <location>
        <begin position="1"/>
        <end position="48"/>
    </location>
</feature>
<keyword evidence="4 8" id="KW-0520">NAD</keyword>
<feature type="binding site" evidence="8">
    <location>
        <position position="355"/>
    </location>
    <ligand>
        <name>NADPH</name>
        <dbReference type="ChEBI" id="CHEBI:57783"/>
    </ligand>
</feature>
<evidence type="ECO:0000259" key="13">
    <source>
        <dbReference type="Pfam" id="PF07479"/>
    </source>
</evidence>
<feature type="binding site" evidence="8">
    <location>
        <position position="318"/>
    </location>
    <ligand>
        <name>sn-glycerol 3-phosphate</name>
        <dbReference type="ChEBI" id="CHEBI:57597"/>
    </ligand>
</feature>
<evidence type="ECO:0000256" key="7">
    <source>
        <dbReference type="ARBA" id="ARBA00023264"/>
    </source>
</evidence>
<proteinExistence type="inferred from homology"/>
<dbReference type="InterPro" id="IPR036291">
    <property type="entry name" value="NAD(P)-bd_dom_sf"/>
</dbReference>
<dbReference type="InterPro" id="IPR006168">
    <property type="entry name" value="G3P_DH_NAD-dep"/>
</dbReference>
<dbReference type="SUPFAM" id="SSF51735">
    <property type="entry name" value="NAD(P)-binding Rossmann-fold domains"/>
    <property type="match status" value="1"/>
</dbReference>
<comment type="function">
    <text evidence="8">Catalyzes the reduction of the glycolytic intermediate dihydroxyacetone phosphate (DHAP) to sn-glycerol 3-phosphate (G3P), the key precursor for phospholipid synthesis.</text>
</comment>
<accession>A0ABQ0XD40</accession>
<evidence type="ECO:0000256" key="5">
    <source>
        <dbReference type="ARBA" id="ARBA00023098"/>
    </source>
</evidence>
<keyword evidence="7 8" id="KW-1208">Phospholipid metabolism</keyword>
<evidence type="ECO:0000256" key="8">
    <source>
        <dbReference type="HAMAP-Rule" id="MF_00394"/>
    </source>
</evidence>
<dbReference type="Pfam" id="PF07479">
    <property type="entry name" value="NAD_Gly3P_dh_C"/>
    <property type="match status" value="1"/>
</dbReference>
<evidence type="ECO:0000256" key="9">
    <source>
        <dbReference type="RuleBase" id="RU000437"/>
    </source>
</evidence>
<comment type="pathway">
    <text evidence="8">Membrane lipid metabolism; glycerophospholipid metabolism.</text>
</comment>
<feature type="binding site" evidence="8">
    <location>
        <position position="172"/>
    </location>
    <ligand>
        <name>sn-glycerol 3-phosphate</name>
        <dbReference type="ChEBI" id="CHEBI:57597"/>
    </ligand>
</feature>
<feature type="active site" description="Proton acceptor" evidence="8">
    <location>
        <position position="265"/>
    </location>
</feature>
<dbReference type="PRINTS" id="PR00077">
    <property type="entry name" value="GPDHDRGNASE"/>
</dbReference>
<protein>
    <recommendedName>
        <fullName evidence="8">Glycerol-3-phosphate dehydrogenase [NAD(P)+]</fullName>
        <ecNumber evidence="8">1.1.1.94</ecNumber>
    </recommendedName>
    <alternativeName>
        <fullName evidence="8">NAD(P)(+)-dependent glycerol-3-phosphate dehydrogenase</fullName>
    </alternativeName>
    <alternativeName>
        <fullName evidence="8">NAD(P)H-dependent dihydroxyacetone-phosphate reductase</fullName>
    </alternativeName>
</protein>
<evidence type="ECO:0000313" key="14">
    <source>
        <dbReference type="EMBL" id="GEO92725.1"/>
    </source>
</evidence>
<dbReference type="NCBIfam" id="NF000942">
    <property type="entry name" value="PRK00094.1-4"/>
    <property type="match status" value="1"/>
</dbReference>
<keyword evidence="8" id="KW-0547">Nucleotide-binding</keyword>
<evidence type="ECO:0000256" key="4">
    <source>
        <dbReference type="ARBA" id="ARBA00023027"/>
    </source>
</evidence>
<sequence length="409" mass="41574">MTGPAGTDQARTGPAGDRVPAAAPGAPAAGTAGAGTPAAAPGAAAPAIAPTGPGPRKVAVLGAGSWGTTFAKVLADSARESAHARHEPLRRTVVLWGRDAAAMGHLARTHVNDRYVPGIRLPELLAATGDLGEAVAGADLVVLAVPAQSLRSQLPAVARHVAPDAVVLSLAKGLEGATGLRMSEVVAEELGRGTGLGAEHWRARTCVLSGPNLAMEIAEEQPTASVVAAPAPALAAWVAHACRTRYFRPYTNTDVVGTEIGGVVKNVIALSVGIADGRHFGENSKASIITRGLAETTRLALALGGRVETLSGLAGMGDLVATCSSPLSRNRTAGRLLGLGKTLAEVQEEMTQTAEGIKSAPAVLELARRHGVEMPITEAVVAILDERISVDELAPLLLGRELKSEGTAP</sequence>
<name>A0ABQ0XD40_9MICC</name>
<evidence type="ECO:0000256" key="1">
    <source>
        <dbReference type="ARBA" id="ARBA00011009"/>
    </source>
</evidence>
<dbReference type="InterPro" id="IPR006109">
    <property type="entry name" value="G3P_DH_NAD-dep_C"/>
</dbReference>